<keyword evidence="1" id="KW-1133">Transmembrane helix</keyword>
<keyword evidence="1" id="KW-0812">Transmembrane</keyword>
<name>A0A1I0WZF9_SELRU</name>
<gene>
    <name evidence="2" type="ORF">SAMN05216587_10444</name>
</gene>
<dbReference type="Proteomes" id="UP000183843">
    <property type="component" value="Unassembled WGS sequence"/>
</dbReference>
<dbReference type="RefSeq" id="WP_074814605.1">
    <property type="nucleotide sequence ID" value="NZ_FOJX01000004.1"/>
</dbReference>
<evidence type="ECO:0000313" key="2">
    <source>
        <dbReference type="EMBL" id="SFA94115.1"/>
    </source>
</evidence>
<evidence type="ECO:0000313" key="3">
    <source>
        <dbReference type="Proteomes" id="UP000183843"/>
    </source>
</evidence>
<organism evidence="2 3">
    <name type="scientific">Selenomonas ruminantium</name>
    <dbReference type="NCBI Taxonomy" id="971"/>
    <lineage>
        <taxon>Bacteria</taxon>
        <taxon>Bacillati</taxon>
        <taxon>Bacillota</taxon>
        <taxon>Negativicutes</taxon>
        <taxon>Selenomonadales</taxon>
        <taxon>Selenomonadaceae</taxon>
        <taxon>Selenomonas</taxon>
    </lineage>
</organism>
<sequence>MKEIIEYLKARYLNEKAQGMVEYALIVAFIVGVAAVVFASNGSFSDAVNAGFNKVKSKVDAIGA</sequence>
<evidence type="ECO:0000256" key="1">
    <source>
        <dbReference type="SAM" id="Phobius"/>
    </source>
</evidence>
<reference evidence="2 3" key="1">
    <citation type="submission" date="2016-10" db="EMBL/GenBank/DDBJ databases">
        <authorList>
            <person name="de Groot N.N."/>
        </authorList>
    </citation>
    <scope>NUCLEOTIDE SEQUENCE [LARGE SCALE GENOMIC DNA]</scope>
    <source>
        <strain evidence="2 3">L14</strain>
    </source>
</reference>
<feature type="transmembrane region" description="Helical" evidence="1">
    <location>
        <begin position="21"/>
        <end position="39"/>
    </location>
</feature>
<accession>A0A1I0WZF9</accession>
<keyword evidence="1" id="KW-0472">Membrane</keyword>
<dbReference type="EMBL" id="FOJX01000004">
    <property type="protein sequence ID" value="SFA94115.1"/>
    <property type="molecule type" value="Genomic_DNA"/>
</dbReference>
<proteinExistence type="predicted"/>
<protein>
    <submittedName>
        <fullName evidence="2">Pilus assembly protein Flp/PilA</fullName>
    </submittedName>
</protein>
<dbReference type="AlphaFoldDB" id="A0A1I0WZF9"/>